<sequence length="411" mass="42485">MSSPRPATRPATRHVARTVPLVLVGVLLLALNLRPAAVSVGPVLAEVRSGLGLGAGEASLLTSLPVLAFAVLGALAPATAARVGLHRTTLLTLLAAAAGLVARVLTDDDVVFLAASLLAVGGMAMANVLLPSLVKLHFPDRIGPVTSLYTAALAVGLTLALTLTVPISEAGGGFRWGLGTWALLAVIAALPWVALVRRDRAVERGGSRVSFLDVARTRLGWAMAGCFGLQALQAYAIFGWFAQLWRDAGWSPTAAGALVGLLAGTGIPLSLWLPRLMATTRRPRALLLGVIGTYPVAYLGMVLSPWWTAPLWAVVAGVGACTFPLVLTLIGLRARTPEGTAALSAFSQSVGYLLAALGPFAVGLLNEATGGWTVPLLVLTALVLPMAVLGAYVARPVFLEDALPPARRALQ</sequence>
<accession>A0ABV1NZV9</accession>
<reference evidence="2 3" key="1">
    <citation type="submission" date="2024-02" db="EMBL/GenBank/DDBJ databases">
        <title>Full genome sequence of Nocardioides kribbensis.</title>
        <authorList>
            <person name="Poletto B.L."/>
            <person name="Silva G."/>
            <person name="Galante D."/>
            <person name="Campos K.R."/>
            <person name="Santos M.B.N."/>
            <person name="Sacchi C.T."/>
        </authorList>
    </citation>
    <scope>NUCLEOTIDE SEQUENCE [LARGE SCALE GENOMIC DNA]</scope>
    <source>
        <strain evidence="2 3">O4R</strain>
    </source>
</reference>
<feature type="transmembrane region" description="Helical" evidence="1">
    <location>
        <begin position="88"/>
        <end position="105"/>
    </location>
</feature>
<name>A0ABV1NZV9_9ACTN</name>
<feature type="transmembrane region" description="Helical" evidence="1">
    <location>
        <begin position="60"/>
        <end position="81"/>
    </location>
</feature>
<feature type="transmembrane region" description="Helical" evidence="1">
    <location>
        <begin position="342"/>
        <end position="362"/>
    </location>
</feature>
<keyword evidence="1" id="KW-0812">Transmembrane</keyword>
<feature type="transmembrane region" description="Helical" evidence="1">
    <location>
        <begin position="179"/>
        <end position="198"/>
    </location>
</feature>
<feature type="transmembrane region" description="Helical" evidence="1">
    <location>
        <begin position="254"/>
        <end position="273"/>
    </location>
</feature>
<dbReference type="InterPro" id="IPR011701">
    <property type="entry name" value="MFS"/>
</dbReference>
<evidence type="ECO:0000313" key="3">
    <source>
        <dbReference type="Proteomes" id="UP001482520"/>
    </source>
</evidence>
<dbReference type="PANTHER" id="PTHR23523">
    <property type="match status" value="1"/>
</dbReference>
<dbReference type="InterPro" id="IPR052524">
    <property type="entry name" value="MFS_Cyanate_Porter"/>
</dbReference>
<keyword evidence="3" id="KW-1185">Reference proteome</keyword>
<dbReference type="Pfam" id="PF07690">
    <property type="entry name" value="MFS_1"/>
    <property type="match status" value="1"/>
</dbReference>
<feature type="transmembrane region" description="Helical" evidence="1">
    <location>
        <begin position="111"/>
        <end position="134"/>
    </location>
</feature>
<evidence type="ECO:0000256" key="1">
    <source>
        <dbReference type="SAM" id="Phobius"/>
    </source>
</evidence>
<dbReference type="SUPFAM" id="SSF103473">
    <property type="entry name" value="MFS general substrate transporter"/>
    <property type="match status" value="1"/>
</dbReference>
<dbReference type="PANTHER" id="PTHR23523:SF2">
    <property type="entry name" value="2-NITROIMIDAZOLE TRANSPORTER"/>
    <property type="match status" value="1"/>
</dbReference>
<dbReference type="Gene3D" id="1.20.1250.20">
    <property type="entry name" value="MFS general substrate transporter like domains"/>
    <property type="match status" value="2"/>
</dbReference>
<feature type="transmembrane region" description="Helical" evidence="1">
    <location>
        <begin position="146"/>
        <end position="167"/>
    </location>
</feature>
<dbReference type="Proteomes" id="UP001482520">
    <property type="component" value="Unassembled WGS sequence"/>
</dbReference>
<comment type="caution">
    <text evidence="2">The sequence shown here is derived from an EMBL/GenBank/DDBJ whole genome shotgun (WGS) entry which is preliminary data.</text>
</comment>
<dbReference type="InterPro" id="IPR036259">
    <property type="entry name" value="MFS_trans_sf"/>
</dbReference>
<protein>
    <submittedName>
        <fullName evidence="2">MFS transporter</fullName>
    </submittedName>
</protein>
<proteinExistence type="predicted"/>
<dbReference type="EMBL" id="JBEGDP010000012">
    <property type="protein sequence ID" value="MEQ7848002.1"/>
    <property type="molecule type" value="Genomic_DNA"/>
</dbReference>
<keyword evidence="1" id="KW-0472">Membrane</keyword>
<evidence type="ECO:0000313" key="2">
    <source>
        <dbReference type="EMBL" id="MEQ7848002.1"/>
    </source>
</evidence>
<feature type="transmembrane region" description="Helical" evidence="1">
    <location>
        <begin position="374"/>
        <end position="394"/>
    </location>
</feature>
<gene>
    <name evidence="2" type="ORF">V6R90_12015</name>
</gene>
<feature type="transmembrane region" description="Helical" evidence="1">
    <location>
        <begin position="285"/>
        <end position="303"/>
    </location>
</feature>
<feature type="transmembrane region" description="Helical" evidence="1">
    <location>
        <begin position="309"/>
        <end position="330"/>
    </location>
</feature>
<keyword evidence="1" id="KW-1133">Transmembrane helix</keyword>
<feature type="transmembrane region" description="Helical" evidence="1">
    <location>
        <begin position="219"/>
        <end position="242"/>
    </location>
</feature>
<organism evidence="2 3">
    <name type="scientific">Nocardioides kribbensis</name>
    <dbReference type="NCBI Taxonomy" id="305517"/>
    <lineage>
        <taxon>Bacteria</taxon>
        <taxon>Bacillati</taxon>
        <taxon>Actinomycetota</taxon>
        <taxon>Actinomycetes</taxon>
        <taxon>Propionibacteriales</taxon>
        <taxon>Nocardioidaceae</taxon>
        <taxon>Nocardioides</taxon>
    </lineage>
</organism>